<keyword evidence="2" id="KW-1185">Reference proteome</keyword>
<sequence length="114" mass="12862">MSKLKPATPEVPPSPAPAQEGEPKATGPDLMETEQPWKQSILKKVSVNMDFGGEKEVTDDCIVMVIPERKDQVGAQDPYRQREDEARGNFGFLIYYRLQLWTCSMANEPHDIVL</sequence>
<evidence type="ECO:0000313" key="1">
    <source>
        <dbReference type="EMBL" id="KAI3689394.1"/>
    </source>
</evidence>
<reference evidence="1 2" key="2">
    <citation type="journal article" date="2022" name="Mol. Ecol. Resour.">
        <title>The genomes of chicory, endive, great burdock and yacon provide insights into Asteraceae paleo-polyploidization history and plant inulin production.</title>
        <authorList>
            <person name="Fan W."/>
            <person name="Wang S."/>
            <person name="Wang H."/>
            <person name="Wang A."/>
            <person name="Jiang F."/>
            <person name="Liu H."/>
            <person name="Zhao H."/>
            <person name="Xu D."/>
            <person name="Zhang Y."/>
        </authorList>
    </citation>
    <scope>NUCLEOTIDE SEQUENCE [LARGE SCALE GENOMIC DNA]</scope>
    <source>
        <strain evidence="2">cv. Punajuju</strain>
        <tissue evidence="1">Leaves</tissue>
    </source>
</reference>
<dbReference type="EMBL" id="CM042017">
    <property type="protein sequence ID" value="KAI3689394.1"/>
    <property type="molecule type" value="Genomic_DNA"/>
</dbReference>
<name>A0ACB8YWR8_CICIN</name>
<reference evidence="2" key="1">
    <citation type="journal article" date="2022" name="Mol. Ecol. Resour.">
        <title>The genomes of chicory, endive, great burdock and yacon provide insights into Asteraceae palaeo-polyploidization history and plant inulin production.</title>
        <authorList>
            <person name="Fan W."/>
            <person name="Wang S."/>
            <person name="Wang H."/>
            <person name="Wang A."/>
            <person name="Jiang F."/>
            <person name="Liu H."/>
            <person name="Zhao H."/>
            <person name="Xu D."/>
            <person name="Zhang Y."/>
        </authorList>
    </citation>
    <scope>NUCLEOTIDE SEQUENCE [LARGE SCALE GENOMIC DNA]</scope>
    <source>
        <strain evidence="2">cv. Punajuju</strain>
    </source>
</reference>
<organism evidence="1 2">
    <name type="scientific">Cichorium intybus</name>
    <name type="common">Chicory</name>
    <dbReference type="NCBI Taxonomy" id="13427"/>
    <lineage>
        <taxon>Eukaryota</taxon>
        <taxon>Viridiplantae</taxon>
        <taxon>Streptophyta</taxon>
        <taxon>Embryophyta</taxon>
        <taxon>Tracheophyta</taxon>
        <taxon>Spermatophyta</taxon>
        <taxon>Magnoliopsida</taxon>
        <taxon>eudicotyledons</taxon>
        <taxon>Gunneridae</taxon>
        <taxon>Pentapetalae</taxon>
        <taxon>asterids</taxon>
        <taxon>campanulids</taxon>
        <taxon>Asterales</taxon>
        <taxon>Asteraceae</taxon>
        <taxon>Cichorioideae</taxon>
        <taxon>Cichorieae</taxon>
        <taxon>Cichoriinae</taxon>
        <taxon>Cichorium</taxon>
    </lineage>
</organism>
<gene>
    <name evidence="1" type="ORF">L2E82_47350</name>
</gene>
<protein>
    <submittedName>
        <fullName evidence="1">Uncharacterized protein</fullName>
    </submittedName>
</protein>
<evidence type="ECO:0000313" key="2">
    <source>
        <dbReference type="Proteomes" id="UP001055811"/>
    </source>
</evidence>
<dbReference type="Proteomes" id="UP001055811">
    <property type="component" value="Linkage Group LG09"/>
</dbReference>
<accession>A0ACB8YWR8</accession>
<comment type="caution">
    <text evidence="1">The sequence shown here is derived from an EMBL/GenBank/DDBJ whole genome shotgun (WGS) entry which is preliminary data.</text>
</comment>
<proteinExistence type="predicted"/>